<keyword evidence="2 4" id="KW-0238">DNA-binding</keyword>
<dbReference type="InterPro" id="IPR009057">
    <property type="entry name" value="Homeodomain-like_sf"/>
</dbReference>
<dbReference type="SUPFAM" id="SSF46689">
    <property type="entry name" value="Homeodomain-like"/>
    <property type="match status" value="1"/>
</dbReference>
<proteinExistence type="predicted"/>
<sequence length="200" mass="23128">MVERTLRKDAEERRQLILEKAAELFAEHGVENVSMRQIAREAGVGQGTVYRSYTNKGELCWDLIGESCIQNRDKMDRYLEEHPLQSLQERLTTILTYHMESVDNHLPTLVAIQADYNPDSEHSAAFYKEHYDSIHSVIAKLLQEYKELIPSAALDPVFTADAILSMLSAEVYLFLKAQRHYTFDDIKERMISTFVNPLFK</sequence>
<dbReference type="InterPro" id="IPR050109">
    <property type="entry name" value="HTH-type_TetR-like_transc_reg"/>
</dbReference>
<keyword evidence="1" id="KW-0805">Transcription regulation</keyword>
<dbReference type="GO" id="GO:0003700">
    <property type="term" value="F:DNA-binding transcription factor activity"/>
    <property type="evidence" value="ECO:0007669"/>
    <property type="project" value="TreeGrafter"/>
</dbReference>
<dbReference type="SUPFAM" id="SSF48498">
    <property type="entry name" value="Tetracyclin repressor-like, C-terminal domain"/>
    <property type="match status" value="1"/>
</dbReference>
<accession>A0A3D9QUW0</accession>
<evidence type="ECO:0000313" key="6">
    <source>
        <dbReference type="EMBL" id="REE67636.1"/>
    </source>
</evidence>
<dbReference type="Pfam" id="PF00440">
    <property type="entry name" value="TetR_N"/>
    <property type="match status" value="1"/>
</dbReference>
<feature type="domain" description="HTH tetR-type" evidence="5">
    <location>
        <begin position="11"/>
        <end position="71"/>
    </location>
</feature>
<reference evidence="6 7" key="1">
    <citation type="submission" date="2018-08" db="EMBL/GenBank/DDBJ databases">
        <title>Genomic Encyclopedia of Type Strains, Phase III (KMG-III): the genomes of soil and plant-associated and newly described type strains.</title>
        <authorList>
            <person name="Whitman W."/>
        </authorList>
    </citation>
    <scope>NUCLEOTIDE SEQUENCE [LARGE SCALE GENOMIC DNA]</scope>
    <source>
        <strain evidence="6 7">CGMCC 1.10966</strain>
    </source>
</reference>
<evidence type="ECO:0000256" key="4">
    <source>
        <dbReference type="PROSITE-ProRule" id="PRU00335"/>
    </source>
</evidence>
<dbReference type="RefSeq" id="WP_116191908.1">
    <property type="nucleotide sequence ID" value="NZ_QTTN01000042.1"/>
</dbReference>
<dbReference type="PRINTS" id="PR00455">
    <property type="entry name" value="HTHTETR"/>
</dbReference>
<name>A0A3D9QUW0_9BACL</name>
<dbReference type="OrthoDB" id="1679733at2"/>
<dbReference type="Proteomes" id="UP000256304">
    <property type="component" value="Unassembled WGS sequence"/>
</dbReference>
<feature type="DNA-binding region" description="H-T-H motif" evidence="4">
    <location>
        <begin position="34"/>
        <end position="53"/>
    </location>
</feature>
<keyword evidence="7" id="KW-1185">Reference proteome</keyword>
<dbReference type="Gene3D" id="1.10.357.10">
    <property type="entry name" value="Tetracycline Repressor, domain 2"/>
    <property type="match status" value="1"/>
</dbReference>
<dbReference type="GO" id="GO:0000976">
    <property type="term" value="F:transcription cis-regulatory region binding"/>
    <property type="evidence" value="ECO:0007669"/>
    <property type="project" value="TreeGrafter"/>
</dbReference>
<evidence type="ECO:0000256" key="2">
    <source>
        <dbReference type="ARBA" id="ARBA00023125"/>
    </source>
</evidence>
<comment type="caution">
    <text evidence="6">The sequence shown here is derived from an EMBL/GenBank/DDBJ whole genome shotgun (WGS) entry which is preliminary data.</text>
</comment>
<dbReference type="AlphaFoldDB" id="A0A3D9QUW0"/>
<evidence type="ECO:0000256" key="1">
    <source>
        <dbReference type="ARBA" id="ARBA00023015"/>
    </source>
</evidence>
<protein>
    <submittedName>
        <fullName evidence="6">TetR family transcriptional regulator</fullName>
    </submittedName>
</protein>
<dbReference type="EMBL" id="QTTN01000042">
    <property type="protein sequence ID" value="REE67636.1"/>
    <property type="molecule type" value="Genomic_DNA"/>
</dbReference>
<organism evidence="6 7">
    <name type="scientific">Paenibacillus taihuensis</name>
    <dbReference type="NCBI Taxonomy" id="1156355"/>
    <lineage>
        <taxon>Bacteria</taxon>
        <taxon>Bacillati</taxon>
        <taxon>Bacillota</taxon>
        <taxon>Bacilli</taxon>
        <taxon>Bacillales</taxon>
        <taxon>Paenibacillaceae</taxon>
        <taxon>Paenibacillus</taxon>
    </lineage>
</organism>
<dbReference type="InterPro" id="IPR001647">
    <property type="entry name" value="HTH_TetR"/>
</dbReference>
<gene>
    <name evidence="6" type="ORF">A8990_14263</name>
</gene>
<dbReference type="InterPro" id="IPR036271">
    <property type="entry name" value="Tet_transcr_reg_TetR-rel_C_sf"/>
</dbReference>
<keyword evidence="3" id="KW-0804">Transcription</keyword>
<dbReference type="PANTHER" id="PTHR30055:SF234">
    <property type="entry name" value="HTH-TYPE TRANSCRIPTIONAL REGULATOR BETI"/>
    <property type="match status" value="1"/>
</dbReference>
<dbReference type="PANTHER" id="PTHR30055">
    <property type="entry name" value="HTH-TYPE TRANSCRIPTIONAL REGULATOR RUTR"/>
    <property type="match status" value="1"/>
</dbReference>
<evidence type="ECO:0000259" key="5">
    <source>
        <dbReference type="PROSITE" id="PS50977"/>
    </source>
</evidence>
<evidence type="ECO:0000256" key="3">
    <source>
        <dbReference type="ARBA" id="ARBA00023163"/>
    </source>
</evidence>
<evidence type="ECO:0000313" key="7">
    <source>
        <dbReference type="Proteomes" id="UP000256304"/>
    </source>
</evidence>
<dbReference type="PROSITE" id="PS50977">
    <property type="entry name" value="HTH_TETR_2"/>
    <property type="match status" value="1"/>
</dbReference>